<reference evidence="2 3" key="1">
    <citation type="submission" date="2016-11" db="EMBL/GenBank/DDBJ databases">
        <title>Paenibacillus species isolates.</title>
        <authorList>
            <person name="Beno S.M."/>
        </authorList>
    </citation>
    <scope>NUCLEOTIDE SEQUENCE [LARGE SCALE GENOMIC DNA]</scope>
    <source>
        <strain evidence="2 3">FSL H7-0433</strain>
    </source>
</reference>
<keyword evidence="3" id="KW-1185">Reference proteome</keyword>
<accession>A0ABX3GFI1</accession>
<sequence length="186" mass="19642">MKKFVSGILVGLMLFVGTSVFAESISKLIGAKVQGIYELEKNGKALGEAVIINGKAYAPVRTVSEAAGVGLTIEGKKIKMTDITVNETGDYVLGPDALKLANEKSKLSASTGNKKSLLTAAFSTLKMYEDSLAADAARETPIPGYADGLNANIIKTQAEITKLQQEIATAETDMANLQTQIDAMKP</sequence>
<dbReference type="RefSeq" id="WP_076220351.1">
    <property type="nucleotide sequence ID" value="NZ_MPVP01000316.1"/>
</dbReference>
<dbReference type="Proteomes" id="UP000187158">
    <property type="component" value="Unassembled WGS sequence"/>
</dbReference>
<keyword evidence="1" id="KW-0175">Coiled coil</keyword>
<comment type="caution">
    <text evidence="2">The sequence shown here is derived from an EMBL/GenBank/DDBJ whole genome shotgun (WGS) entry which is preliminary data.</text>
</comment>
<organism evidence="2 3">
    <name type="scientific">Paenibacillus odorifer</name>
    <dbReference type="NCBI Taxonomy" id="189426"/>
    <lineage>
        <taxon>Bacteria</taxon>
        <taxon>Bacillati</taxon>
        <taxon>Bacillota</taxon>
        <taxon>Bacilli</taxon>
        <taxon>Bacillales</taxon>
        <taxon>Paenibacillaceae</taxon>
        <taxon>Paenibacillus</taxon>
    </lineage>
</organism>
<feature type="coiled-coil region" evidence="1">
    <location>
        <begin position="146"/>
        <end position="180"/>
    </location>
</feature>
<evidence type="ECO:0008006" key="4">
    <source>
        <dbReference type="Google" id="ProtNLM"/>
    </source>
</evidence>
<dbReference type="EMBL" id="MPVP01000316">
    <property type="protein sequence ID" value="OMD13437.1"/>
    <property type="molecule type" value="Genomic_DNA"/>
</dbReference>
<gene>
    <name evidence="2" type="ORF">BSO21_28090</name>
</gene>
<proteinExistence type="predicted"/>
<evidence type="ECO:0000256" key="1">
    <source>
        <dbReference type="SAM" id="Coils"/>
    </source>
</evidence>
<protein>
    <recommendedName>
        <fullName evidence="4">Copper amine oxidase</fullName>
    </recommendedName>
</protein>
<name>A0ABX3GFI1_9BACL</name>
<evidence type="ECO:0000313" key="3">
    <source>
        <dbReference type="Proteomes" id="UP000187158"/>
    </source>
</evidence>
<evidence type="ECO:0000313" key="2">
    <source>
        <dbReference type="EMBL" id="OMD13437.1"/>
    </source>
</evidence>